<sequence>MWMTITSVVHIVFLSLITDFKIKHFHNSKFNIGSINNVTNFDTNLDNNYNNNYYYNLAQLDVKYLSTSFWDTSPPVTSAAQHNAYLSHGHNNTINNYSHQKDNNNRNINNNGNNNRNINNRNIKANKTANISRLKSKNDESTNRKQKNKDVAVNNQLKSTEPSQPIIEGDIRLTLKQATFLLERSKRRKKRKLIEPITKLWTLPILYAFDGGHGQQEYFYIFLKKNQTPVNAEFVIICKAKEK</sequence>
<evidence type="ECO:0000313" key="3">
    <source>
        <dbReference type="EMBL" id="ESN93441.1"/>
    </source>
</evidence>
<keyword evidence="2" id="KW-0732">Signal</keyword>
<organism evidence="4 5">
    <name type="scientific">Helobdella robusta</name>
    <name type="common">Californian leech</name>
    <dbReference type="NCBI Taxonomy" id="6412"/>
    <lineage>
        <taxon>Eukaryota</taxon>
        <taxon>Metazoa</taxon>
        <taxon>Spiralia</taxon>
        <taxon>Lophotrochozoa</taxon>
        <taxon>Annelida</taxon>
        <taxon>Clitellata</taxon>
        <taxon>Hirudinea</taxon>
        <taxon>Rhynchobdellida</taxon>
        <taxon>Glossiphoniidae</taxon>
        <taxon>Helobdella</taxon>
    </lineage>
</organism>
<dbReference type="RefSeq" id="XP_009028504.1">
    <property type="nucleotide sequence ID" value="XM_009030256.1"/>
</dbReference>
<dbReference type="HOGENOM" id="CLU_1143635_0_0_1"/>
<dbReference type="EMBL" id="AMQM01007424">
    <property type="status" value="NOT_ANNOTATED_CDS"/>
    <property type="molecule type" value="Genomic_DNA"/>
</dbReference>
<dbReference type="EMBL" id="KB097612">
    <property type="protein sequence ID" value="ESN93441.1"/>
    <property type="molecule type" value="Genomic_DNA"/>
</dbReference>
<dbReference type="KEGG" id="hro:HELRODRAFT_180980"/>
<accession>T1FGH5</accession>
<dbReference type="InParanoid" id="T1FGH5"/>
<proteinExistence type="predicted"/>
<feature type="signal peptide" evidence="2">
    <location>
        <begin position="1"/>
        <end position="19"/>
    </location>
</feature>
<dbReference type="AlphaFoldDB" id="T1FGH5"/>
<dbReference type="Proteomes" id="UP000015101">
    <property type="component" value="Unassembled WGS sequence"/>
</dbReference>
<reference evidence="3 5" key="2">
    <citation type="journal article" date="2013" name="Nature">
        <title>Insights into bilaterian evolution from three spiralian genomes.</title>
        <authorList>
            <person name="Simakov O."/>
            <person name="Marletaz F."/>
            <person name="Cho S.J."/>
            <person name="Edsinger-Gonzales E."/>
            <person name="Havlak P."/>
            <person name="Hellsten U."/>
            <person name="Kuo D.H."/>
            <person name="Larsson T."/>
            <person name="Lv J."/>
            <person name="Arendt D."/>
            <person name="Savage R."/>
            <person name="Osoegawa K."/>
            <person name="de Jong P."/>
            <person name="Grimwood J."/>
            <person name="Chapman J.A."/>
            <person name="Shapiro H."/>
            <person name="Aerts A."/>
            <person name="Otillar R.P."/>
            <person name="Terry A.Y."/>
            <person name="Boore J.L."/>
            <person name="Grigoriev I.V."/>
            <person name="Lindberg D.R."/>
            <person name="Seaver E.C."/>
            <person name="Weisblat D.A."/>
            <person name="Putnam N.H."/>
            <person name="Rokhsar D.S."/>
        </authorList>
    </citation>
    <scope>NUCLEOTIDE SEQUENCE</scope>
</reference>
<reference evidence="4" key="3">
    <citation type="submission" date="2015-06" db="UniProtKB">
        <authorList>
            <consortium name="EnsemblMetazoa"/>
        </authorList>
    </citation>
    <scope>IDENTIFICATION</scope>
</reference>
<dbReference type="EnsemblMetazoa" id="HelroT180980">
    <property type="protein sequence ID" value="HelroP180980"/>
    <property type="gene ID" value="HelroG180980"/>
</dbReference>
<evidence type="ECO:0000256" key="1">
    <source>
        <dbReference type="SAM" id="MobiDB-lite"/>
    </source>
</evidence>
<protein>
    <submittedName>
        <fullName evidence="3 4">Uncharacterized protein</fullName>
    </submittedName>
</protein>
<name>T1FGH5_HELRO</name>
<gene>
    <name evidence="4" type="primary">20207924</name>
    <name evidence="3" type="ORF">HELRODRAFT_180980</name>
</gene>
<evidence type="ECO:0000313" key="5">
    <source>
        <dbReference type="Proteomes" id="UP000015101"/>
    </source>
</evidence>
<evidence type="ECO:0000313" key="4">
    <source>
        <dbReference type="EnsemblMetazoa" id="HelroP180980"/>
    </source>
</evidence>
<keyword evidence="5" id="KW-1185">Reference proteome</keyword>
<dbReference type="CTD" id="20207924"/>
<feature type="region of interest" description="Disordered" evidence="1">
    <location>
        <begin position="134"/>
        <end position="161"/>
    </location>
</feature>
<reference evidence="5" key="1">
    <citation type="submission" date="2012-12" db="EMBL/GenBank/DDBJ databases">
        <authorList>
            <person name="Hellsten U."/>
            <person name="Grimwood J."/>
            <person name="Chapman J.A."/>
            <person name="Shapiro H."/>
            <person name="Aerts A."/>
            <person name="Otillar R.P."/>
            <person name="Terry A.Y."/>
            <person name="Boore J.L."/>
            <person name="Simakov O."/>
            <person name="Marletaz F."/>
            <person name="Cho S.-J."/>
            <person name="Edsinger-Gonzales E."/>
            <person name="Havlak P."/>
            <person name="Kuo D.-H."/>
            <person name="Larsson T."/>
            <person name="Lv J."/>
            <person name="Arendt D."/>
            <person name="Savage R."/>
            <person name="Osoegawa K."/>
            <person name="de Jong P."/>
            <person name="Lindberg D.R."/>
            <person name="Seaver E.C."/>
            <person name="Weisblat D.A."/>
            <person name="Putnam N.H."/>
            <person name="Grigoriev I.V."/>
            <person name="Rokhsar D.S."/>
        </authorList>
    </citation>
    <scope>NUCLEOTIDE SEQUENCE</scope>
</reference>
<dbReference type="GeneID" id="20207924"/>
<feature type="chain" id="PRO_5010980605" evidence="2">
    <location>
        <begin position="20"/>
        <end position="243"/>
    </location>
</feature>
<evidence type="ECO:0000256" key="2">
    <source>
        <dbReference type="SAM" id="SignalP"/>
    </source>
</evidence>